<dbReference type="OrthoDB" id="10036464at2759"/>
<keyword evidence="8 9" id="KW-0472">Membrane</keyword>
<dbReference type="GO" id="GO:0000139">
    <property type="term" value="C:Golgi membrane"/>
    <property type="evidence" value="ECO:0007669"/>
    <property type="project" value="UniProtKB-SubCell"/>
</dbReference>
<dbReference type="PANTHER" id="PTHR35259:SF1">
    <property type="entry name" value="BOMBESIN RECEPTOR-ACTIVATED PROTEIN C6ORF89"/>
    <property type="match status" value="1"/>
</dbReference>
<comment type="subcellular location">
    <subcellularLocation>
        <location evidence="2">Cytoplasm</location>
    </subcellularLocation>
    <subcellularLocation>
        <location evidence="1">Golgi apparatus membrane</location>
        <topology evidence="1">Single-pass type II membrane protein</topology>
    </subcellularLocation>
</comment>
<name>A0A7J7IY59_BUGNE</name>
<evidence type="ECO:0000256" key="2">
    <source>
        <dbReference type="ARBA" id="ARBA00004496"/>
    </source>
</evidence>
<dbReference type="EMBL" id="VXIV02003275">
    <property type="protein sequence ID" value="KAF6018800.1"/>
    <property type="molecule type" value="Genomic_DNA"/>
</dbReference>
<keyword evidence="11" id="KW-1185">Reference proteome</keyword>
<keyword evidence="6 9" id="KW-1133">Transmembrane helix</keyword>
<dbReference type="AlphaFoldDB" id="A0A7J7IY59"/>
<keyword evidence="5" id="KW-0735">Signal-anchor</keyword>
<dbReference type="Proteomes" id="UP000593567">
    <property type="component" value="Unassembled WGS sequence"/>
</dbReference>
<dbReference type="InterPro" id="IPR038757">
    <property type="entry name" value="BRAP"/>
</dbReference>
<evidence type="ECO:0000313" key="10">
    <source>
        <dbReference type="EMBL" id="KAF6018800.1"/>
    </source>
</evidence>
<evidence type="ECO:0000256" key="4">
    <source>
        <dbReference type="ARBA" id="ARBA00022692"/>
    </source>
</evidence>
<proteinExistence type="predicted"/>
<evidence type="ECO:0000256" key="5">
    <source>
        <dbReference type="ARBA" id="ARBA00022968"/>
    </source>
</evidence>
<reference evidence="10" key="1">
    <citation type="submission" date="2020-06" db="EMBL/GenBank/DDBJ databases">
        <title>Draft genome of Bugula neritina, a colonial animal packing powerful symbionts and potential medicines.</title>
        <authorList>
            <person name="Rayko M."/>
        </authorList>
    </citation>
    <scope>NUCLEOTIDE SEQUENCE [LARGE SCALE GENOMIC DNA]</scope>
    <source>
        <strain evidence="10">Kwan_BN1</strain>
    </source>
</reference>
<keyword evidence="4 9" id="KW-0812">Transmembrane</keyword>
<evidence type="ECO:0000256" key="1">
    <source>
        <dbReference type="ARBA" id="ARBA00004323"/>
    </source>
</evidence>
<gene>
    <name evidence="10" type="ORF">EB796_022903</name>
</gene>
<feature type="transmembrane region" description="Helical" evidence="9">
    <location>
        <begin position="68"/>
        <end position="91"/>
    </location>
</feature>
<keyword evidence="3" id="KW-0963">Cytoplasm</keyword>
<accession>A0A7J7IY59</accession>
<sequence>MKDLKSKMEDKLNSLESKLEKIVGLGRSWGMSDTEIKECIEEVIQLQDEDRSKSQETGWQFVLSKIGFWTWFLVKCLAVILSVLILLYFILTTCALFSPEIEVQVENLMTPWIYPSMRIARIVLKPLTDKFHMQGLYGASCLVANPFFLDPVEDCHLCSNKSGFADLTNHSDDQRRQHTHDIHPFIIKGYSAPITLDVLRSMYLDNENKFLLEGSNALRTNLDGVYNISDFFNKYDDAALMSFKRQTGFLMWETNSVPTSQVIRKLFPRPSFLTSAFEVSLLKRIYVDGPLAGTHELPIGGFTSCWYQQIQGIRQLTLVPHRVCSHSCKKMKITVEAGDLVFYQDKHWTLFSNPEIIKCEGTSAAMDVGIGFSGSFTL</sequence>
<evidence type="ECO:0000256" key="6">
    <source>
        <dbReference type="ARBA" id="ARBA00022989"/>
    </source>
</evidence>
<evidence type="ECO:0000313" key="11">
    <source>
        <dbReference type="Proteomes" id="UP000593567"/>
    </source>
</evidence>
<comment type="caution">
    <text evidence="10">The sequence shown here is derived from an EMBL/GenBank/DDBJ whole genome shotgun (WGS) entry which is preliminary data.</text>
</comment>
<evidence type="ECO:0000256" key="3">
    <source>
        <dbReference type="ARBA" id="ARBA00022490"/>
    </source>
</evidence>
<evidence type="ECO:0000256" key="7">
    <source>
        <dbReference type="ARBA" id="ARBA00023034"/>
    </source>
</evidence>
<evidence type="ECO:0000256" key="9">
    <source>
        <dbReference type="SAM" id="Phobius"/>
    </source>
</evidence>
<protein>
    <submittedName>
        <fullName evidence="10">Uncharacterized protein</fullName>
    </submittedName>
</protein>
<organism evidence="10 11">
    <name type="scientific">Bugula neritina</name>
    <name type="common">Brown bryozoan</name>
    <name type="synonym">Sertularia neritina</name>
    <dbReference type="NCBI Taxonomy" id="10212"/>
    <lineage>
        <taxon>Eukaryota</taxon>
        <taxon>Metazoa</taxon>
        <taxon>Spiralia</taxon>
        <taxon>Lophotrochozoa</taxon>
        <taxon>Bryozoa</taxon>
        <taxon>Gymnolaemata</taxon>
        <taxon>Cheilostomatida</taxon>
        <taxon>Flustrina</taxon>
        <taxon>Buguloidea</taxon>
        <taxon>Bugulidae</taxon>
        <taxon>Bugula</taxon>
    </lineage>
</organism>
<evidence type="ECO:0000256" key="8">
    <source>
        <dbReference type="ARBA" id="ARBA00023136"/>
    </source>
</evidence>
<keyword evidence="7" id="KW-0333">Golgi apparatus</keyword>
<dbReference type="PANTHER" id="PTHR35259">
    <property type="entry name" value="BOMBESIN RECEPTOR-ACTIVATED PROTEIN C6ORF89"/>
    <property type="match status" value="1"/>
</dbReference>